<reference evidence="1 2" key="1">
    <citation type="submission" date="2020-06" db="EMBL/GenBank/DDBJ databases">
        <title>Photobacterium damselae subsp. damselae comparative genomics.</title>
        <authorList>
            <person name="Osorio C.R."/>
        </authorList>
    </citation>
    <scope>NUCLEOTIDE SEQUENCE [LARGE SCALE GENOMIC DNA]</scope>
    <source>
        <strain evidence="1 2">TW250/03</strain>
    </source>
</reference>
<name>A0A850QZW2_PHODD</name>
<organism evidence="1 2">
    <name type="scientific">Photobacterium damselae subsp. damselae</name>
    <name type="common">Listonella damsela</name>
    <dbReference type="NCBI Taxonomy" id="85581"/>
    <lineage>
        <taxon>Bacteria</taxon>
        <taxon>Pseudomonadati</taxon>
        <taxon>Pseudomonadota</taxon>
        <taxon>Gammaproteobacteria</taxon>
        <taxon>Vibrionales</taxon>
        <taxon>Vibrionaceae</taxon>
        <taxon>Photobacterium</taxon>
    </lineage>
</organism>
<evidence type="ECO:0000313" key="1">
    <source>
        <dbReference type="EMBL" id="NVP01888.1"/>
    </source>
</evidence>
<sequence length="80" mass="9138">MANQLVKIIKTDDGEFIPKDDQRWCLIDPRPIADTIRCLCTQDALDIDSNAEWENKRVTRGGITCDKCLAIIKEYKAVKL</sequence>
<proteinExistence type="predicted"/>
<dbReference type="Proteomes" id="UP000533429">
    <property type="component" value="Unassembled WGS sequence"/>
</dbReference>
<dbReference type="AlphaFoldDB" id="A0A850QZW2"/>
<protein>
    <submittedName>
        <fullName evidence="1">Uncharacterized protein</fullName>
    </submittedName>
</protein>
<comment type="caution">
    <text evidence="1">The sequence shown here is derived from an EMBL/GenBank/DDBJ whole genome shotgun (WGS) entry which is preliminary data.</text>
</comment>
<gene>
    <name evidence="1" type="ORF">HWA77_16865</name>
</gene>
<evidence type="ECO:0000313" key="2">
    <source>
        <dbReference type="Proteomes" id="UP000533429"/>
    </source>
</evidence>
<accession>A0A850QZW2</accession>
<dbReference type="EMBL" id="JABXOR010001070">
    <property type="protein sequence ID" value="NVP01888.1"/>
    <property type="molecule type" value="Genomic_DNA"/>
</dbReference>